<dbReference type="SMART" id="SM00066">
    <property type="entry name" value="GAL4"/>
    <property type="match status" value="1"/>
</dbReference>
<feature type="region of interest" description="Disordered" evidence="6">
    <location>
        <begin position="108"/>
        <end position="139"/>
    </location>
</feature>
<dbReference type="InterPro" id="IPR007219">
    <property type="entry name" value="XnlR_reg_dom"/>
</dbReference>
<accession>A0A1Y1VCG4</accession>
<dbReference type="PANTHER" id="PTHR47338:SF5">
    <property type="entry name" value="ZN(II)2CYS6 TRANSCRIPTION FACTOR (EUROFUNG)"/>
    <property type="match status" value="1"/>
</dbReference>
<feature type="compositionally biased region" description="Low complexity" evidence="6">
    <location>
        <begin position="665"/>
        <end position="685"/>
    </location>
</feature>
<dbReference type="GO" id="GO:0005634">
    <property type="term" value="C:nucleus"/>
    <property type="evidence" value="ECO:0007669"/>
    <property type="project" value="UniProtKB-SubCell"/>
</dbReference>
<dbReference type="CDD" id="cd12148">
    <property type="entry name" value="fungal_TF_MHR"/>
    <property type="match status" value="1"/>
</dbReference>
<dbReference type="CDD" id="cd00067">
    <property type="entry name" value="GAL4"/>
    <property type="match status" value="1"/>
</dbReference>
<dbReference type="EMBL" id="MCFH01000015">
    <property type="protein sequence ID" value="ORX52575.1"/>
    <property type="molecule type" value="Genomic_DNA"/>
</dbReference>
<dbReference type="InterPro" id="IPR036864">
    <property type="entry name" value="Zn2-C6_fun-type_DNA-bd_sf"/>
</dbReference>
<comment type="subcellular location">
    <subcellularLocation>
        <location evidence="1">Nucleus</location>
    </subcellularLocation>
</comment>
<dbReference type="Pfam" id="PF04082">
    <property type="entry name" value="Fungal_trans"/>
    <property type="match status" value="1"/>
</dbReference>
<evidence type="ECO:0000313" key="9">
    <source>
        <dbReference type="Proteomes" id="UP000193719"/>
    </source>
</evidence>
<evidence type="ECO:0000259" key="7">
    <source>
        <dbReference type="PROSITE" id="PS50048"/>
    </source>
</evidence>
<dbReference type="InterPro" id="IPR050815">
    <property type="entry name" value="TF_fung"/>
</dbReference>
<feature type="compositionally biased region" description="Low complexity" evidence="6">
    <location>
        <begin position="631"/>
        <end position="656"/>
    </location>
</feature>
<keyword evidence="5" id="KW-0539">Nucleus</keyword>
<keyword evidence="4" id="KW-0804">Transcription</keyword>
<dbReference type="GO" id="GO:0008270">
    <property type="term" value="F:zinc ion binding"/>
    <property type="evidence" value="ECO:0007669"/>
    <property type="project" value="InterPro"/>
</dbReference>
<evidence type="ECO:0000256" key="2">
    <source>
        <dbReference type="ARBA" id="ARBA00022723"/>
    </source>
</evidence>
<organism evidence="8 9">
    <name type="scientific">Piromyces finnis</name>
    <dbReference type="NCBI Taxonomy" id="1754191"/>
    <lineage>
        <taxon>Eukaryota</taxon>
        <taxon>Fungi</taxon>
        <taxon>Fungi incertae sedis</taxon>
        <taxon>Chytridiomycota</taxon>
        <taxon>Chytridiomycota incertae sedis</taxon>
        <taxon>Neocallimastigomycetes</taxon>
        <taxon>Neocallimastigales</taxon>
        <taxon>Neocallimastigaceae</taxon>
        <taxon>Piromyces</taxon>
    </lineage>
</organism>
<protein>
    <recommendedName>
        <fullName evidence="7">Zn(2)-C6 fungal-type domain-containing protein</fullName>
    </recommendedName>
</protein>
<gene>
    <name evidence="8" type="ORF">BCR36DRAFT_403817</name>
</gene>
<dbReference type="Pfam" id="PF00172">
    <property type="entry name" value="Zn_clus"/>
    <property type="match status" value="1"/>
</dbReference>
<keyword evidence="9" id="KW-1185">Reference proteome</keyword>
<keyword evidence="2" id="KW-0479">Metal-binding</keyword>
<dbReference type="PANTHER" id="PTHR47338">
    <property type="entry name" value="ZN(II)2CYS6 TRANSCRIPTION FACTOR (EUROFUNG)-RELATED"/>
    <property type="match status" value="1"/>
</dbReference>
<dbReference type="AlphaFoldDB" id="A0A1Y1VCG4"/>
<evidence type="ECO:0000313" key="8">
    <source>
        <dbReference type="EMBL" id="ORX52575.1"/>
    </source>
</evidence>
<proteinExistence type="predicted"/>
<dbReference type="GO" id="GO:0000981">
    <property type="term" value="F:DNA-binding transcription factor activity, RNA polymerase II-specific"/>
    <property type="evidence" value="ECO:0007669"/>
    <property type="project" value="InterPro"/>
</dbReference>
<sequence>MEKEKTSNTKDKEAPPRKLPACDNCYKYKRKCDRNFPTCSTCARNQRPCVYSRRRVRSLLVQPSALSFEERLAHIESLLSISQKNVIQNREEILSNLSSLANNEIVANPSAEKASPKKRTAEEVKSTRKKKQKNEVNKNDARKNAKVLKCVNQSFINEIRRFRATNVNDLLMENYISSNDMVKDFQCDIKMDLIKIYFTHINHNIPFIKKADFLQKLDSQPTFLLMSLYTITSMLDPVINKKGNSSMDNNMIYNIDPTESEKYYDFAYKLMPLYINEPKITTVQTLLILSFFSILSNKLHFSRMYANLAMQMLFSMRFQYDSLSNMQKQLNLKLKASLNFHRRLWYCTYILNVFSLLNSTIPIASFVDNYLVPFPDDDKEFNEEITIPNNYINQKRNNYMSRNSMNDYNYDLDKKNFPMTSSFSFNEDMNRDYMSIKNANEINNLIADFAENEDVKMCSEVPEGYIKELITLTRLTAENFGLVNNRELNALIHCQSDKKKELNDKLFLLNSENEKNKKYKSKTKDNGVIKQVIPEGSNPYDYNPCCCFDNNAFSKLIILDYDFQDWLKYLNEKFKEIPSPVTPENFTIFRSTSNLHMLWNWNQMHLHRPLICNCNCESCNICGEASKKGKNNQQPNNTNSNENNNQNDNNSHQSNSTQESQSLYSGNSNISLINPPSTNNNNLKNSMNARQLDIASIINNSSNEVNNLGLNNFVNIIWPTTDSFKICEIMAANISSLLSTYLMLNPLLDHFNPLLIEAVYESTLNHILVLIYPPEDYPKEKLEHTFKLIKLNQLVITRLSNIWPYARKYKDSIENLISSSDIYSVYSKNG</sequence>
<reference evidence="8 9" key="2">
    <citation type="submission" date="2016-08" db="EMBL/GenBank/DDBJ databases">
        <title>Pervasive Adenine N6-methylation of Active Genes in Fungi.</title>
        <authorList>
            <consortium name="DOE Joint Genome Institute"/>
            <person name="Mondo S.J."/>
            <person name="Dannebaum R.O."/>
            <person name="Kuo R.C."/>
            <person name="Labutti K."/>
            <person name="Haridas S."/>
            <person name="Kuo A."/>
            <person name="Salamov A."/>
            <person name="Ahrendt S.R."/>
            <person name="Lipzen A."/>
            <person name="Sullivan W."/>
            <person name="Andreopoulos W.B."/>
            <person name="Clum A."/>
            <person name="Lindquist E."/>
            <person name="Daum C."/>
            <person name="Ramamoorthy G.K."/>
            <person name="Gryganskyi A."/>
            <person name="Culley D."/>
            <person name="Magnuson J.K."/>
            <person name="James T.Y."/>
            <person name="O'Malley M.A."/>
            <person name="Stajich J.E."/>
            <person name="Spatafora J.W."/>
            <person name="Visel A."/>
            <person name="Grigoriev I.V."/>
        </authorList>
    </citation>
    <scope>NUCLEOTIDE SEQUENCE [LARGE SCALE GENOMIC DNA]</scope>
    <source>
        <strain evidence="9">finn</strain>
    </source>
</reference>
<dbReference type="Proteomes" id="UP000193719">
    <property type="component" value="Unassembled WGS sequence"/>
</dbReference>
<feature type="domain" description="Zn(2)-C6 fungal-type" evidence="7">
    <location>
        <begin position="21"/>
        <end position="51"/>
    </location>
</feature>
<reference evidence="8 9" key="1">
    <citation type="submission" date="2016-08" db="EMBL/GenBank/DDBJ databases">
        <title>Genomes of anaerobic fungi encode conserved fungal cellulosomes for biomass hydrolysis.</title>
        <authorList>
            <consortium name="DOE Joint Genome Institute"/>
            <person name="Haitjema C.H."/>
            <person name="Gilmore S.P."/>
            <person name="Henske J.K."/>
            <person name="Solomon K.V."/>
            <person name="De Groot R."/>
            <person name="Kuo A."/>
            <person name="Mondo S.J."/>
            <person name="Salamov A.A."/>
            <person name="Labutti K."/>
            <person name="Zhao Z."/>
            <person name="Chiniquy J."/>
            <person name="Barry K."/>
            <person name="Brewer H.M."/>
            <person name="Purvine S.O."/>
            <person name="Wright A.T."/>
            <person name="Boxma B."/>
            <person name="Van Alen T."/>
            <person name="Hackstein J.H."/>
            <person name="Baker S.E."/>
            <person name="Grigoriev I.V."/>
            <person name="O'Malley M.A."/>
        </authorList>
    </citation>
    <scope>NUCLEOTIDE SEQUENCE [LARGE SCALE GENOMIC DNA]</scope>
    <source>
        <strain evidence="9">finn</strain>
    </source>
</reference>
<evidence type="ECO:0000256" key="4">
    <source>
        <dbReference type="ARBA" id="ARBA00023163"/>
    </source>
</evidence>
<dbReference type="OrthoDB" id="2123952at2759"/>
<dbReference type="STRING" id="1754191.A0A1Y1VCG4"/>
<dbReference type="InterPro" id="IPR001138">
    <property type="entry name" value="Zn2Cys6_DnaBD"/>
</dbReference>
<dbReference type="Gene3D" id="4.10.240.10">
    <property type="entry name" value="Zn(2)-C6 fungal-type DNA-binding domain"/>
    <property type="match status" value="1"/>
</dbReference>
<evidence type="ECO:0000256" key="5">
    <source>
        <dbReference type="ARBA" id="ARBA00023242"/>
    </source>
</evidence>
<dbReference type="GO" id="GO:0006351">
    <property type="term" value="P:DNA-templated transcription"/>
    <property type="evidence" value="ECO:0007669"/>
    <property type="project" value="InterPro"/>
</dbReference>
<dbReference type="PROSITE" id="PS50048">
    <property type="entry name" value="ZN2_CY6_FUNGAL_2"/>
    <property type="match status" value="1"/>
</dbReference>
<dbReference type="SUPFAM" id="SSF57701">
    <property type="entry name" value="Zn2/Cys6 DNA-binding domain"/>
    <property type="match status" value="1"/>
</dbReference>
<evidence type="ECO:0000256" key="3">
    <source>
        <dbReference type="ARBA" id="ARBA00023015"/>
    </source>
</evidence>
<evidence type="ECO:0000256" key="1">
    <source>
        <dbReference type="ARBA" id="ARBA00004123"/>
    </source>
</evidence>
<evidence type="ECO:0000256" key="6">
    <source>
        <dbReference type="SAM" id="MobiDB-lite"/>
    </source>
</evidence>
<name>A0A1Y1VCG4_9FUNG</name>
<feature type="region of interest" description="Disordered" evidence="6">
    <location>
        <begin position="627"/>
        <end position="685"/>
    </location>
</feature>
<comment type="caution">
    <text evidence="8">The sequence shown here is derived from an EMBL/GenBank/DDBJ whole genome shotgun (WGS) entry which is preliminary data.</text>
</comment>
<dbReference type="GO" id="GO:0003677">
    <property type="term" value="F:DNA binding"/>
    <property type="evidence" value="ECO:0007669"/>
    <property type="project" value="InterPro"/>
</dbReference>
<keyword evidence="3" id="KW-0805">Transcription regulation</keyword>